<dbReference type="EMBL" id="LN877954">
    <property type="protein sequence ID" value="CUV07996.1"/>
    <property type="molecule type" value="Genomic_DNA"/>
</dbReference>
<evidence type="ECO:0000313" key="2">
    <source>
        <dbReference type="EMBL" id="CUV07996.1"/>
    </source>
</evidence>
<accession>A0A0S4TL81</accession>
<reference evidence="3 4" key="1">
    <citation type="submission" date="2014-11" db="EMBL/GenBank/DDBJ databases">
        <title>Comparative genomic analysis of Cryptosporidium hominis reveals occurrence of genetic recombination in virulent subtypes.</title>
        <authorList>
            <person name="Guo Y."/>
            <person name="Tang K."/>
            <person name="Frace M."/>
            <person name="Li N."/>
            <person name="Roellig D.M."/>
            <person name="Sammons S."/>
            <person name="Knipe K."/>
            <person name="Rowe L."/>
            <person name="Feng Y."/>
            <person name="Xiao L."/>
        </authorList>
    </citation>
    <scope>NUCLEOTIDE SEQUENCE [LARGE SCALE GENOMIC DNA]</scope>
    <source>
        <strain evidence="3">30976</strain>
    </source>
</reference>
<reference evidence="2" key="2">
    <citation type="submission" date="2015-08" db="EMBL/GenBank/DDBJ databases">
        <authorList>
            <person name="Babu N.S."/>
            <person name="Beckwith C.J."/>
            <person name="Beseler K.G."/>
            <person name="Brison A."/>
            <person name="Carone J.V."/>
            <person name="Caskin T.P."/>
            <person name="Diamond M."/>
            <person name="Durham M.E."/>
            <person name="Foxe J.M."/>
            <person name="Go M."/>
            <person name="Henderson B.A."/>
            <person name="Jones I.B."/>
            <person name="McGettigan J.A."/>
            <person name="Micheletti S.J."/>
            <person name="Nasrallah M.E."/>
            <person name="Ortiz D."/>
            <person name="Piller C.R."/>
            <person name="Privatt S.R."/>
            <person name="Schneider S.L."/>
            <person name="Sharp S."/>
            <person name="Smith T.C."/>
            <person name="Stanton J.D."/>
            <person name="Ullery H.E."/>
            <person name="Wilson R.J."/>
            <person name="Serrano M.G."/>
            <person name="Buck G."/>
            <person name="Lee V."/>
            <person name="Wang Y."/>
            <person name="Carvalho R."/>
            <person name="Voegtly L."/>
            <person name="Shi R."/>
            <person name="Duckworth R."/>
            <person name="Johnson A."/>
            <person name="Loviza R."/>
            <person name="Walstead R."/>
            <person name="Shah Z."/>
            <person name="Kiflezghi M."/>
            <person name="Wade K."/>
            <person name="Ball S.L."/>
            <person name="Bradley K.W."/>
            <person name="Asai D.J."/>
            <person name="Bowman C.A."/>
            <person name="Russell D.A."/>
            <person name="Pope W.H."/>
            <person name="Jacobs-Sera D."/>
            <person name="Hendrix R.W."/>
            <person name="Hatfull G.F."/>
        </authorList>
    </citation>
    <scope>NUCLEOTIDE SEQUENCE [LARGE SCALE GENOMIC DNA]</scope>
</reference>
<organism evidence="2">
    <name type="scientific">Cryptosporidium hominis</name>
    <dbReference type="NCBI Taxonomy" id="237895"/>
    <lineage>
        <taxon>Eukaryota</taxon>
        <taxon>Sar</taxon>
        <taxon>Alveolata</taxon>
        <taxon>Apicomplexa</taxon>
        <taxon>Conoidasida</taxon>
        <taxon>Coccidia</taxon>
        <taxon>Eucoccidiorida</taxon>
        <taxon>Eimeriorina</taxon>
        <taxon>Cryptosporidiidae</taxon>
        <taxon>Cryptosporidium</taxon>
    </lineage>
</organism>
<feature type="transmembrane region" description="Helical" evidence="1">
    <location>
        <begin position="381"/>
        <end position="402"/>
    </location>
</feature>
<dbReference type="AlphaFoldDB" id="A0A0S4TL81"/>
<dbReference type="VEuPathDB" id="CryptoDB:Chro.80510"/>
<evidence type="ECO:0000313" key="4">
    <source>
        <dbReference type="Proteomes" id="UP001429100"/>
    </source>
</evidence>
<dbReference type="Proteomes" id="UP001429100">
    <property type="component" value="Unassembled WGS sequence"/>
</dbReference>
<dbReference type="VEuPathDB" id="CryptoDB:CHUDEA8_4450"/>
<reference evidence="3 4" key="3">
    <citation type="submission" date="2017-10" db="EMBL/GenBank/DDBJ databases">
        <title>Consistent, comparative and evidence-based genome annotation and re-annotation for the closely-related species, Cryptosporidium parvum, C. hominis and C. tyzzeri.</title>
        <authorList>
            <person name="Baptista R.P."/>
            <person name="Li Y."/>
            <person name="Sateriale A."/>
            <person name="Striepen B."/>
            <person name="Kissinger J.C."/>
        </authorList>
    </citation>
    <scope>NUCLEOTIDE SEQUENCE [LARGE SCALE GENOMIC DNA]</scope>
    <source>
        <strain evidence="3">30976</strain>
    </source>
</reference>
<sequence length="647" mass="75433">MPSSSNYRLSSILSPIKSGPNNNFRDSYSKISGTNSKFNQKYNDYYFDNSNCVNINVEDETQPGEIQSLSQNELLIYDKNLFRFKIFVVTLLYISRSIIETRHIVSNIDEKTLITLKIFHNIIFFSCIFAFTYISGKSFTTSILTLNKTIELNHSNNQPFNQKSSRIIRIFTHPNFLSIKTVIYKSITKYFIPGFFILYFIQPFSYYISSEYPIWAERITLSPINFFLDSLDRIIYKASLDTASNKISYFPQVLIYLSFIRIICFPITELTKYIIECSLGEIRNSILQNCSRNNSNDIDLMETCNNFPTTDTNTNNTTTNTIGSVLFSKYSTILDMNNSNSVRKYQENLNSPLLTNELENRDIGIINAKNQAEYYFYEREFSFISLINKATIPILVILMLYYYKLGEFSMLIFIPLALPIITFSLAGHLSSVTKVQISLALTYILLFFLLIPLKDYSIIWKLCLIFLLGATDSQLSFMRTQYNNYLKKREEIYIIHPLLKSISLLVLFLTIVYITFFFTENKYFQNLTIYLNTFKEISLLFLMITITSHPLFRSELCLVKSSNGIEKIKKENQNLFIMIFLHPITIRIVSFLLESKIKLELPIYINILFITITSLLLTQIFYYIILVFSSFGSFLKSYIQLKIKNKN</sequence>
<proteinExistence type="predicted"/>
<feature type="transmembrane region" description="Helical" evidence="1">
    <location>
        <begin position="190"/>
        <end position="208"/>
    </location>
</feature>
<feature type="transmembrane region" description="Helical" evidence="1">
    <location>
        <begin position="605"/>
        <end position="635"/>
    </location>
</feature>
<keyword evidence="1" id="KW-0812">Transmembrane</keyword>
<evidence type="ECO:0000256" key="1">
    <source>
        <dbReference type="SAM" id="Phobius"/>
    </source>
</evidence>
<gene>
    <name evidence="2" type="ORF">CHUDEA8_4450</name>
    <name evidence="3" type="ORF">GY17_00000891</name>
</gene>
<keyword evidence="1" id="KW-0472">Membrane</keyword>
<keyword evidence="4" id="KW-1185">Reference proteome</keyword>
<feature type="transmembrane region" description="Helical" evidence="1">
    <location>
        <begin position="435"/>
        <end position="452"/>
    </location>
</feature>
<feature type="transmembrane region" description="Helical" evidence="1">
    <location>
        <begin position="408"/>
        <end position="428"/>
    </location>
</feature>
<dbReference type="VEuPathDB" id="CryptoDB:GY17_00000891"/>
<evidence type="ECO:0000313" key="3">
    <source>
        <dbReference type="EMBL" id="PPS98014.1"/>
    </source>
</evidence>
<dbReference type="Proteomes" id="UP000199752">
    <property type="component" value="Chromosome 8"/>
</dbReference>
<dbReference type="VEuPathDB" id="CryptoDB:ChTU502y2012_405g0685"/>
<feature type="transmembrane region" description="Helical" evidence="1">
    <location>
        <begin position="498"/>
        <end position="517"/>
    </location>
</feature>
<feature type="transmembrane region" description="Helical" evidence="1">
    <location>
        <begin position="118"/>
        <end position="136"/>
    </location>
</feature>
<protein>
    <submittedName>
        <fullName evidence="2">Uncharacterized protein</fullName>
    </submittedName>
</protein>
<dbReference type="EMBL" id="JTAI01000002">
    <property type="protein sequence ID" value="PPS98014.1"/>
    <property type="molecule type" value="Genomic_DNA"/>
</dbReference>
<feature type="transmembrane region" description="Helical" evidence="1">
    <location>
        <begin position="575"/>
        <end position="593"/>
    </location>
</feature>
<name>A0A0S4TL81_CRYHO</name>
<keyword evidence="1" id="KW-1133">Transmembrane helix</keyword>